<dbReference type="EMBL" id="JABFTP020000185">
    <property type="protein sequence ID" value="KAL3287405.1"/>
    <property type="molecule type" value="Genomic_DNA"/>
</dbReference>
<evidence type="ECO:0000313" key="2">
    <source>
        <dbReference type="Proteomes" id="UP001516400"/>
    </source>
</evidence>
<proteinExistence type="predicted"/>
<evidence type="ECO:0000313" key="1">
    <source>
        <dbReference type="EMBL" id="KAL3287405.1"/>
    </source>
</evidence>
<organism evidence="1 2">
    <name type="scientific">Cryptolaemus montrouzieri</name>
    <dbReference type="NCBI Taxonomy" id="559131"/>
    <lineage>
        <taxon>Eukaryota</taxon>
        <taxon>Metazoa</taxon>
        <taxon>Ecdysozoa</taxon>
        <taxon>Arthropoda</taxon>
        <taxon>Hexapoda</taxon>
        <taxon>Insecta</taxon>
        <taxon>Pterygota</taxon>
        <taxon>Neoptera</taxon>
        <taxon>Endopterygota</taxon>
        <taxon>Coleoptera</taxon>
        <taxon>Polyphaga</taxon>
        <taxon>Cucujiformia</taxon>
        <taxon>Coccinelloidea</taxon>
        <taxon>Coccinellidae</taxon>
        <taxon>Scymninae</taxon>
        <taxon>Scymnini</taxon>
        <taxon>Cryptolaemus</taxon>
    </lineage>
</organism>
<name>A0ABD2PA82_9CUCU</name>
<feature type="non-terminal residue" evidence="1">
    <location>
        <position position="1"/>
    </location>
</feature>
<dbReference type="Proteomes" id="UP001516400">
    <property type="component" value="Unassembled WGS sequence"/>
</dbReference>
<sequence length="101" mass="11384">GIQDQIDEICEAKDEEVNVEERNSFERSIYSTVAQARSIIVNLSRHSKQKPEISSPDGDIDLSNQVSSAYSILPKTAIPKFDGDFNKSVKFRDMFESLISE</sequence>
<comment type="caution">
    <text evidence="1">The sequence shown here is derived from an EMBL/GenBank/DDBJ whole genome shotgun (WGS) entry which is preliminary data.</text>
</comment>
<dbReference type="AlphaFoldDB" id="A0ABD2PA82"/>
<gene>
    <name evidence="1" type="ORF">HHI36_001878</name>
</gene>
<reference evidence="1 2" key="1">
    <citation type="journal article" date="2021" name="BMC Biol.">
        <title>Horizontally acquired antibacterial genes associated with adaptive radiation of ladybird beetles.</title>
        <authorList>
            <person name="Li H.S."/>
            <person name="Tang X.F."/>
            <person name="Huang Y.H."/>
            <person name="Xu Z.Y."/>
            <person name="Chen M.L."/>
            <person name="Du X.Y."/>
            <person name="Qiu B.Y."/>
            <person name="Chen P.T."/>
            <person name="Zhang W."/>
            <person name="Slipinski A."/>
            <person name="Escalona H.E."/>
            <person name="Waterhouse R.M."/>
            <person name="Zwick A."/>
            <person name="Pang H."/>
        </authorList>
    </citation>
    <scope>NUCLEOTIDE SEQUENCE [LARGE SCALE GENOMIC DNA]</scope>
    <source>
        <strain evidence="1">SYSU2018</strain>
    </source>
</reference>
<feature type="non-terminal residue" evidence="1">
    <location>
        <position position="101"/>
    </location>
</feature>
<accession>A0ABD2PA82</accession>
<protein>
    <submittedName>
        <fullName evidence="1">Uncharacterized protein</fullName>
    </submittedName>
</protein>
<keyword evidence="2" id="KW-1185">Reference proteome</keyword>